<dbReference type="Proteomes" id="UP000613011">
    <property type="component" value="Unassembled WGS sequence"/>
</dbReference>
<evidence type="ECO:0000313" key="10">
    <source>
        <dbReference type="Proteomes" id="UP000613011"/>
    </source>
</evidence>
<evidence type="ECO:0000313" key="9">
    <source>
        <dbReference type="EMBL" id="MBL0423358.1"/>
    </source>
</evidence>
<comment type="similarity">
    <text evidence="7">Belongs to the binding-protein-dependent transport system permease family.</text>
</comment>
<dbReference type="RefSeq" id="WP_201686495.1">
    <property type="nucleotide sequence ID" value="NZ_JAEQNA010000014.1"/>
</dbReference>
<accession>A0A936ZND3</accession>
<feature type="transmembrane region" description="Helical" evidence="7">
    <location>
        <begin position="166"/>
        <end position="197"/>
    </location>
</feature>
<evidence type="ECO:0000256" key="6">
    <source>
        <dbReference type="ARBA" id="ARBA00023136"/>
    </source>
</evidence>
<feature type="transmembrane region" description="Helical" evidence="7">
    <location>
        <begin position="125"/>
        <end position="145"/>
    </location>
</feature>
<comment type="subcellular location">
    <subcellularLocation>
        <location evidence="1 7">Cell membrane</location>
        <topology evidence="1 7">Multi-pass membrane protein</topology>
    </subcellularLocation>
</comment>
<dbReference type="PANTHER" id="PTHR30151:SF0">
    <property type="entry name" value="ABC TRANSPORTER PERMEASE PROTEIN MJ0413-RELATED"/>
    <property type="match status" value="1"/>
</dbReference>
<keyword evidence="10" id="KW-1185">Reference proteome</keyword>
<dbReference type="CDD" id="cd06261">
    <property type="entry name" value="TM_PBP2"/>
    <property type="match status" value="1"/>
</dbReference>
<reference evidence="9" key="1">
    <citation type="submission" date="2021-01" db="EMBL/GenBank/DDBJ databases">
        <title>Ramlibacter sp. strain AW1 16S ribosomal RNA gene Genome sequencing and assembly.</title>
        <authorList>
            <person name="Kang M."/>
        </authorList>
    </citation>
    <scope>NUCLEOTIDE SEQUENCE</scope>
    <source>
        <strain evidence="9">AW1</strain>
    </source>
</reference>
<feature type="transmembrane region" description="Helical" evidence="7">
    <location>
        <begin position="97"/>
        <end position="119"/>
    </location>
</feature>
<evidence type="ECO:0000256" key="1">
    <source>
        <dbReference type="ARBA" id="ARBA00004651"/>
    </source>
</evidence>
<evidence type="ECO:0000256" key="5">
    <source>
        <dbReference type="ARBA" id="ARBA00022989"/>
    </source>
</evidence>
<dbReference type="InterPro" id="IPR000515">
    <property type="entry name" value="MetI-like"/>
</dbReference>
<keyword evidence="5 7" id="KW-1133">Transmembrane helix</keyword>
<organism evidence="9 10">
    <name type="scientific">Ramlibacter aurantiacus</name>
    <dbReference type="NCBI Taxonomy" id="2801330"/>
    <lineage>
        <taxon>Bacteria</taxon>
        <taxon>Pseudomonadati</taxon>
        <taxon>Pseudomonadota</taxon>
        <taxon>Betaproteobacteria</taxon>
        <taxon>Burkholderiales</taxon>
        <taxon>Comamonadaceae</taxon>
        <taxon>Ramlibacter</taxon>
    </lineage>
</organism>
<dbReference type="AlphaFoldDB" id="A0A936ZND3"/>
<dbReference type="InterPro" id="IPR035906">
    <property type="entry name" value="MetI-like_sf"/>
</dbReference>
<evidence type="ECO:0000256" key="4">
    <source>
        <dbReference type="ARBA" id="ARBA00022692"/>
    </source>
</evidence>
<dbReference type="GO" id="GO:0005886">
    <property type="term" value="C:plasma membrane"/>
    <property type="evidence" value="ECO:0007669"/>
    <property type="project" value="UniProtKB-SubCell"/>
</dbReference>
<keyword evidence="2 7" id="KW-0813">Transport</keyword>
<protein>
    <submittedName>
        <fullName evidence="9">ABC transporter permease subunit</fullName>
    </submittedName>
</protein>
<name>A0A936ZND3_9BURK</name>
<dbReference type="PROSITE" id="PS50928">
    <property type="entry name" value="ABC_TM1"/>
    <property type="match status" value="1"/>
</dbReference>
<evidence type="ECO:0000259" key="8">
    <source>
        <dbReference type="PROSITE" id="PS50928"/>
    </source>
</evidence>
<feature type="transmembrane region" description="Helical" evidence="7">
    <location>
        <begin position="6"/>
        <end position="25"/>
    </location>
</feature>
<keyword evidence="6 7" id="KW-0472">Membrane</keyword>
<dbReference type="Gene3D" id="1.10.3720.10">
    <property type="entry name" value="MetI-like"/>
    <property type="match status" value="1"/>
</dbReference>
<evidence type="ECO:0000256" key="2">
    <source>
        <dbReference type="ARBA" id="ARBA00022448"/>
    </source>
</evidence>
<dbReference type="Pfam" id="PF00528">
    <property type="entry name" value="BPD_transp_1"/>
    <property type="match status" value="1"/>
</dbReference>
<evidence type="ECO:0000256" key="3">
    <source>
        <dbReference type="ARBA" id="ARBA00022475"/>
    </source>
</evidence>
<feature type="domain" description="ABC transmembrane type-1" evidence="8">
    <location>
        <begin position="56"/>
        <end position="236"/>
    </location>
</feature>
<dbReference type="GO" id="GO:0055085">
    <property type="term" value="P:transmembrane transport"/>
    <property type="evidence" value="ECO:0007669"/>
    <property type="project" value="InterPro"/>
</dbReference>
<dbReference type="EMBL" id="JAEQNA010000014">
    <property type="protein sequence ID" value="MBL0423358.1"/>
    <property type="molecule type" value="Genomic_DNA"/>
</dbReference>
<keyword evidence="4 7" id="KW-0812">Transmembrane</keyword>
<gene>
    <name evidence="9" type="ORF">JI739_23680</name>
</gene>
<keyword evidence="3" id="KW-1003">Cell membrane</keyword>
<dbReference type="SUPFAM" id="SSF161098">
    <property type="entry name" value="MetI-like"/>
    <property type="match status" value="1"/>
</dbReference>
<dbReference type="PANTHER" id="PTHR30151">
    <property type="entry name" value="ALKANE SULFONATE ABC TRANSPORTER-RELATED, MEMBRANE SUBUNIT"/>
    <property type="match status" value="1"/>
</dbReference>
<sequence>MRRRAWLGWVLPVALLAVWELMWHVPGYRFETVSRPVEVVKALAVGLADGSLWLATRETFEAALAGFSIAAIAGIGIGIALGLMPRLERVMAPSIDAMRPVPSVALIPLALMLFGFGVWMEAAVIAFACFWPILLVTIAAVRGIEPRLLEVARVLRMSVVRRTVRIVLPAALARIAVGLRLALAIALVVAVTVEIVLNPRGLGHAMMSSQQALRFDQMYAQLVWIGLMGWAVGAVAQRVLRWPGVSESAGGAR</sequence>
<comment type="caution">
    <text evidence="9">The sequence shown here is derived from an EMBL/GenBank/DDBJ whole genome shotgun (WGS) entry which is preliminary data.</text>
</comment>
<proteinExistence type="inferred from homology"/>
<evidence type="ECO:0000256" key="7">
    <source>
        <dbReference type="RuleBase" id="RU363032"/>
    </source>
</evidence>
<feature type="transmembrane region" description="Helical" evidence="7">
    <location>
        <begin position="217"/>
        <end position="236"/>
    </location>
</feature>
<feature type="transmembrane region" description="Helical" evidence="7">
    <location>
        <begin position="62"/>
        <end position="85"/>
    </location>
</feature>